<evidence type="ECO:0000256" key="4">
    <source>
        <dbReference type="ARBA" id="ARBA00023136"/>
    </source>
</evidence>
<comment type="caution">
    <text evidence="6">The sequence shown here is derived from an EMBL/GenBank/DDBJ whole genome shotgun (WGS) entry which is preliminary data.</text>
</comment>
<evidence type="ECO:0000313" key="7">
    <source>
        <dbReference type="Proteomes" id="UP000638648"/>
    </source>
</evidence>
<dbReference type="InterPro" id="IPR032808">
    <property type="entry name" value="DoxX"/>
</dbReference>
<keyword evidence="7" id="KW-1185">Reference proteome</keyword>
<keyword evidence="4 5" id="KW-0472">Membrane</keyword>
<reference evidence="6" key="1">
    <citation type="submission" date="2020-10" db="EMBL/GenBank/DDBJ databases">
        <title>Sequencing the genomes of 1000 actinobacteria strains.</title>
        <authorList>
            <person name="Klenk H.-P."/>
        </authorList>
    </citation>
    <scope>NUCLEOTIDE SEQUENCE</scope>
    <source>
        <strain evidence="6">DSM 45354</strain>
    </source>
</reference>
<feature type="transmembrane region" description="Helical" evidence="5">
    <location>
        <begin position="69"/>
        <end position="89"/>
    </location>
</feature>
<name>A0A927MYL9_9ACTN</name>
<evidence type="ECO:0000256" key="2">
    <source>
        <dbReference type="ARBA" id="ARBA00022692"/>
    </source>
</evidence>
<keyword evidence="3 5" id="KW-1133">Transmembrane helix</keyword>
<gene>
    <name evidence="6" type="ORF">HEB94_006198</name>
</gene>
<protein>
    <recommendedName>
        <fullName evidence="8">DoxX-like family protein</fullName>
    </recommendedName>
</protein>
<keyword evidence="2 5" id="KW-0812">Transmembrane</keyword>
<dbReference type="EMBL" id="JADBEM010000001">
    <property type="protein sequence ID" value="MBE1609350.1"/>
    <property type="molecule type" value="Genomic_DNA"/>
</dbReference>
<comment type="subcellular location">
    <subcellularLocation>
        <location evidence="1">Membrane</location>
        <topology evidence="1">Multi-pass membrane protein</topology>
    </subcellularLocation>
</comment>
<organism evidence="6 7">
    <name type="scientific">Actinopolymorpha pittospori</name>
    <dbReference type="NCBI Taxonomy" id="648752"/>
    <lineage>
        <taxon>Bacteria</taxon>
        <taxon>Bacillati</taxon>
        <taxon>Actinomycetota</taxon>
        <taxon>Actinomycetes</taxon>
        <taxon>Propionibacteriales</taxon>
        <taxon>Actinopolymorphaceae</taxon>
        <taxon>Actinopolymorpha</taxon>
    </lineage>
</organism>
<sequence>MYICYIIVAIVLAAVLVMSGRGKLVKDQRITESLTKVGVPTSWFPYLATAELAGALGLIVGIFVAPLGIAAAIGIILYFVGAVTTHVRASDTKGGLSVPGPLLVLGIVALVLRLMA</sequence>
<dbReference type="AlphaFoldDB" id="A0A927MYL9"/>
<dbReference type="GO" id="GO:0016020">
    <property type="term" value="C:membrane"/>
    <property type="evidence" value="ECO:0007669"/>
    <property type="project" value="UniProtKB-SubCell"/>
</dbReference>
<evidence type="ECO:0008006" key="8">
    <source>
        <dbReference type="Google" id="ProtNLM"/>
    </source>
</evidence>
<feature type="transmembrane region" description="Helical" evidence="5">
    <location>
        <begin position="95"/>
        <end position="115"/>
    </location>
</feature>
<evidence type="ECO:0000256" key="5">
    <source>
        <dbReference type="SAM" id="Phobius"/>
    </source>
</evidence>
<dbReference type="Pfam" id="PF13564">
    <property type="entry name" value="DoxX_2"/>
    <property type="match status" value="1"/>
</dbReference>
<evidence type="ECO:0000256" key="3">
    <source>
        <dbReference type="ARBA" id="ARBA00022989"/>
    </source>
</evidence>
<accession>A0A927MYL9</accession>
<dbReference type="Proteomes" id="UP000638648">
    <property type="component" value="Unassembled WGS sequence"/>
</dbReference>
<proteinExistence type="predicted"/>
<dbReference type="RefSeq" id="WP_192752939.1">
    <property type="nucleotide sequence ID" value="NZ_BAABJL010000214.1"/>
</dbReference>
<evidence type="ECO:0000313" key="6">
    <source>
        <dbReference type="EMBL" id="MBE1609350.1"/>
    </source>
</evidence>
<evidence type="ECO:0000256" key="1">
    <source>
        <dbReference type="ARBA" id="ARBA00004141"/>
    </source>
</evidence>